<proteinExistence type="predicted"/>
<gene>
    <name evidence="1" type="ORF">AMURIS_03964</name>
</gene>
<organism evidence="1 2">
    <name type="scientific">Acetatifactor muris</name>
    <dbReference type="NCBI Taxonomy" id="879566"/>
    <lineage>
        <taxon>Bacteria</taxon>
        <taxon>Bacillati</taxon>
        <taxon>Bacillota</taxon>
        <taxon>Clostridia</taxon>
        <taxon>Lachnospirales</taxon>
        <taxon>Lachnospiraceae</taxon>
        <taxon>Acetatifactor</taxon>
    </lineage>
</organism>
<dbReference type="Proteomes" id="UP000236311">
    <property type="component" value="Unassembled WGS sequence"/>
</dbReference>
<dbReference type="AlphaFoldDB" id="A0A2K4ZL69"/>
<dbReference type="RefSeq" id="WP_103241233.1">
    <property type="nucleotide sequence ID" value="NZ_JANJZD010000021.1"/>
</dbReference>
<evidence type="ECO:0000313" key="1">
    <source>
        <dbReference type="EMBL" id="SOY31228.1"/>
    </source>
</evidence>
<reference evidence="1 2" key="1">
    <citation type="submission" date="2018-01" db="EMBL/GenBank/DDBJ databases">
        <authorList>
            <person name="Gaut B.S."/>
            <person name="Morton B.R."/>
            <person name="Clegg M.T."/>
            <person name="Duvall M.R."/>
        </authorList>
    </citation>
    <scope>NUCLEOTIDE SEQUENCE [LARGE SCALE GENOMIC DNA]</scope>
    <source>
        <strain evidence="1">GP69</strain>
    </source>
</reference>
<protein>
    <submittedName>
        <fullName evidence="1">Uncharacterized protein</fullName>
    </submittedName>
</protein>
<dbReference type="OrthoDB" id="1645189at2"/>
<dbReference type="EMBL" id="OFSM01000023">
    <property type="protein sequence ID" value="SOY31228.1"/>
    <property type="molecule type" value="Genomic_DNA"/>
</dbReference>
<keyword evidence="2" id="KW-1185">Reference proteome</keyword>
<sequence>MKLSKEKIMREAARFLKRTAEYQNDRDVDKAENYQIQYILLKEGRTQPETVIAYAYSNYREQEIFFYPFRKEETVSYNWPSNFESDLLEPLGNGYEIVGMTLECHSAVWEMIEESCDKDSKCSKGVQTYLSYCKQNGITKQLLQEKVLHEGKDIMRLYKRERETKKVQER</sequence>
<evidence type="ECO:0000313" key="2">
    <source>
        <dbReference type="Proteomes" id="UP000236311"/>
    </source>
</evidence>
<accession>A0A2K4ZL69</accession>
<name>A0A2K4ZL69_9FIRM</name>